<dbReference type="PATRIC" id="fig|1341156.4.peg.3286"/>
<protein>
    <recommendedName>
        <fullName evidence="4">HAD family hydrolase</fullName>
    </recommendedName>
</protein>
<proteinExistence type="predicted"/>
<keyword evidence="3" id="KW-1185">Reference proteome</keyword>
<comment type="caution">
    <text evidence="2">The sequence shown here is derived from an EMBL/GenBank/DDBJ whole genome shotgun (WGS) entry which is preliminary data.</text>
</comment>
<dbReference type="Gene3D" id="3.40.50.1000">
    <property type="entry name" value="HAD superfamily/HAD-like"/>
    <property type="match status" value="1"/>
</dbReference>
<dbReference type="Proteomes" id="UP000021369">
    <property type="component" value="Unassembled WGS sequence"/>
</dbReference>
<dbReference type="SUPFAM" id="SSF56784">
    <property type="entry name" value="HAD-like"/>
    <property type="match status" value="1"/>
</dbReference>
<evidence type="ECO:0000313" key="2">
    <source>
        <dbReference type="EMBL" id="EXM39746.1"/>
    </source>
</evidence>
<dbReference type="RefSeq" id="WP_037286762.1">
    <property type="nucleotide sequence ID" value="NZ_JEOB01000002.1"/>
</dbReference>
<organism evidence="2 3">
    <name type="scientific">Ruminococcus albus SY3</name>
    <dbReference type="NCBI Taxonomy" id="1341156"/>
    <lineage>
        <taxon>Bacteria</taxon>
        <taxon>Bacillati</taxon>
        <taxon>Bacillota</taxon>
        <taxon>Clostridia</taxon>
        <taxon>Eubacteriales</taxon>
        <taxon>Oscillospiraceae</taxon>
        <taxon>Ruminococcus</taxon>
    </lineage>
</organism>
<name>A0A011VWW0_RUMAL</name>
<reference evidence="2 3" key="1">
    <citation type="submission" date="2013-06" db="EMBL/GenBank/DDBJ databases">
        <title>Rumen cellulosomics: divergent fiber-degrading strategies revealed by comparative genome-wide analysis of six Ruminococcal strains.</title>
        <authorList>
            <person name="Dassa B."/>
            <person name="Borovok I."/>
            <person name="Lamed R."/>
            <person name="Flint H."/>
            <person name="Yeoman C.J."/>
            <person name="White B."/>
            <person name="Bayer E.A."/>
        </authorList>
    </citation>
    <scope>NUCLEOTIDE SEQUENCE [LARGE SCALE GENOMIC DNA]</scope>
    <source>
        <strain evidence="2 3">SY3</strain>
    </source>
</reference>
<evidence type="ECO:0008006" key="4">
    <source>
        <dbReference type="Google" id="ProtNLM"/>
    </source>
</evidence>
<accession>A0A011VWW0</accession>
<sequence>MKVSFDLDDTLFVSEKKFKVEPALSFPWNHIYKERLRAGTIDLMNYIRNAGIELWIYTTSFRSEKYIRGLFRRYGIKLDEVVNGKRHADEVQKGHLEGMPSKYPSKYRIDLHIDDDISVAQNGRTYGFKVFTVGAQDDEWANKIISEIDKIMTRKKEEKR</sequence>
<dbReference type="OrthoDB" id="5431593at2"/>
<dbReference type="EMBL" id="JEOB01000004">
    <property type="protein sequence ID" value="EXM38212.1"/>
    <property type="molecule type" value="Genomic_DNA"/>
</dbReference>
<dbReference type="InterPro" id="IPR023214">
    <property type="entry name" value="HAD_sf"/>
</dbReference>
<dbReference type="EMBL" id="JEOB01000002">
    <property type="protein sequence ID" value="EXM39746.1"/>
    <property type="molecule type" value="Genomic_DNA"/>
</dbReference>
<dbReference type="CDD" id="cd01427">
    <property type="entry name" value="HAD_like"/>
    <property type="match status" value="1"/>
</dbReference>
<evidence type="ECO:0000313" key="3">
    <source>
        <dbReference type="Proteomes" id="UP000021369"/>
    </source>
</evidence>
<dbReference type="AlphaFoldDB" id="A0A011VWW0"/>
<evidence type="ECO:0000313" key="1">
    <source>
        <dbReference type="EMBL" id="EXM38212.1"/>
    </source>
</evidence>
<dbReference type="InterPro" id="IPR036412">
    <property type="entry name" value="HAD-like_sf"/>
</dbReference>
<gene>
    <name evidence="2" type="ORF">RASY3_08095</name>
    <name evidence="1" type="ORF">RASY3_18480</name>
</gene>